<evidence type="ECO:0000313" key="2">
    <source>
        <dbReference type="Proteomes" id="UP000298125"/>
    </source>
</evidence>
<proteinExistence type="predicted"/>
<organism evidence="1 2">
    <name type="scientific">Leptospira perdikensis</name>
    <dbReference type="NCBI Taxonomy" id="2484948"/>
    <lineage>
        <taxon>Bacteria</taxon>
        <taxon>Pseudomonadati</taxon>
        <taxon>Spirochaetota</taxon>
        <taxon>Spirochaetia</taxon>
        <taxon>Leptospirales</taxon>
        <taxon>Leptospiraceae</taxon>
        <taxon>Leptospira</taxon>
    </lineage>
</organism>
<sequence>MGKFSPIYLVFFLLIQGSLSAHSLWIPEGNLGWEEANSCYQSLKKEIPPGALSPNILNLDRIRMEEYAKESAEKRLASLECFREKIIKNLPDDPLAEDLGEYFKTSILSGKEKEEVYFSYEWRILLSDNRPYPLTPGEINLAKQWFESHTEIKTEITILTTEFLSEKNPKEKYSRYLDLFTGYYGSLLRERDKFLLSISVESYKSYTDALKQRKEKAE</sequence>
<protein>
    <submittedName>
        <fullName evidence="1">Uncharacterized protein</fullName>
    </submittedName>
</protein>
<dbReference type="Proteomes" id="UP000298125">
    <property type="component" value="Unassembled WGS sequence"/>
</dbReference>
<dbReference type="EMBL" id="RQGA01000009">
    <property type="protein sequence ID" value="TGL40914.1"/>
    <property type="molecule type" value="Genomic_DNA"/>
</dbReference>
<reference evidence="1" key="1">
    <citation type="journal article" date="2019" name="PLoS Negl. Trop. Dis.">
        <title>Revisiting the worldwide diversity of Leptospira species in the environment.</title>
        <authorList>
            <person name="Vincent A.T."/>
            <person name="Schiettekatte O."/>
            <person name="Bourhy P."/>
            <person name="Veyrier F.J."/>
            <person name="Picardeau M."/>
        </authorList>
    </citation>
    <scope>NUCLEOTIDE SEQUENCE [LARGE SCALE GENOMIC DNA]</scope>
    <source>
        <strain evidence="1">201702692</strain>
    </source>
</reference>
<evidence type="ECO:0000313" key="1">
    <source>
        <dbReference type="EMBL" id="TGL40914.1"/>
    </source>
</evidence>
<name>A0A4R9JG36_9LEPT</name>
<dbReference type="RefSeq" id="WP_135578558.1">
    <property type="nucleotide sequence ID" value="NZ_RQGA01000009.1"/>
</dbReference>
<accession>A0A4R9JG36</accession>
<comment type="caution">
    <text evidence="1">The sequence shown here is derived from an EMBL/GenBank/DDBJ whole genome shotgun (WGS) entry which is preliminary data.</text>
</comment>
<keyword evidence="2" id="KW-1185">Reference proteome</keyword>
<gene>
    <name evidence="1" type="ORF">EHQ49_08940</name>
</gene>
<dbReference type="OrthoDB" id="338508at2"/>
<dbReference type="AlphaFoldDB" id="A0A4R9JG36"/>